<gene>
    <name evidence="1" type="ORF">Anapl_11877</name>
</gene>
<dbReference type="EMBL" id="KB742871">
    <property type="protein sequence ID" value="EOB03362.1"/>
    <property type="molecule type" value="Genomic_DNA"/>
</dbReference>
<evidence type="ECO:0000313" key="2">
    <source>
        <dbReference type="Proteomes" id="UP000296049"/>
    </source>
</evidence>
<sequence length="181" mass="19539">METGSSPVSSTGRLTQKFRCSAKVSPGARRCDLWLCRTYGCLLAPQFAMFVCIHCIAAKTIETVPGHYTSETASVAIQQQVEPGWLSYRSFLQSSRLTSPYGHGPACPCHHCAEASQSFFSLGLGEPLYELEGLRQALKAVNANPSRGPAAAGLYLQACSYWGTRGIWAEGLPLDYKAGVT</sequence>
<keyword evidence="2" id="KW-1185">Reference proteome</keyword>
<organism evidence="1 2">
    <name type="scientific">Anas platyrhynchos</name>
    <name type="common">Mallard</name>
    <name type="synonym">Anas boschas</name>
    <dbReference type="NCBI Taxonomy" id="8839"/>
    <lineage>
        <taxon>Eukaryota</taxon>
        <taxon>Metazoa</taxon>
        <taxon>Chordata</taxon>
        <taxon>Craniata</taxon>
        <taxon>Vertebrata</taxon>
        <taxon>Euteleostomi</taxon>
        <taxon>Archelosauria</taxon>
        <taxon>Archosauria</taxon>
        <taxon>Dinosauria</taxon>
        <taxon>Saurischia</taxon>
        <taxon>Theropoda</taxon>
        <taxon>Coelurosauria</taxon>
        <taxon>Aves</taxon>
        <taxon>Neognathae</taxon>
        <taxon>Galloanserae</taxon>
        <taxon>Anseriformes</taxon>
        <taxon>Anatidae</taxon>
        <taxon>Anatinae</taxon>
        <taxon>Anas</taxon>
    </lineage>
</organism>
<protein>
    <submittedName>
        <fullName evidence="1">Uncharacterized protein</fullName>
    </submittedName>
</protein>
<name>R0K1A5_ANAPL</name>
<evidence type="ECO:0000313" key="1">
    <source>
        <dbReference type="EMBL" id="EOB03362.1"/>
    </source>
</evidence>
<reference evidence="2" key="1">
    <citation type="journal article" date="2013" name="Nat. Genet.">
        <title>The duck genome and transcriptome provide insight into an avian influenza virus reservoir species.</title>
        <authorList>
            <person name="Huang Y."/>
            <person name="Li Y."/>
            <person name="Burt D.W."/>
            <person name="Chen H."/>
            <person name="Zhang Y."/>
            <person name="Qian W."/>
            <person name="Kim H."/>
            <person name="Gan S."/>
            <person name="Zhao Y."/>
            <person name="Li J."/>
            <person name="Yi K."/>
            <person name="Feng H."/>
            <person name="Zhu P."/>
            <person name="Li B."/>
            <person name="Liu Q."/>
            <person name="Fairley S."/>
            <person name="Magor K.E."/>
            <person name="Du Z."/>
            <person name="Hu X."/>
            <person name="Goodman L."/>
            <person name="Tafer H."/>
            <person name="Vignal A."/>
            <person name="Lee T."/>
            <person name="Kim K.W."/>
            <person name="Sheng Z."/>
            <person name="An Y."/>
            <person name="Searle S."/>
            <person name="Herrero J."/>
            <person name="Groenen M.A."/>
            <person name="Crooijmans R.P."/>
            <person name="Faraut T."/>
            <person name="Cai Q."/>
            <person name="Webster R.G."/>
            <person name="Aldridge J.R."/>
            <person name="Warren W.C."/>
            <person name="Bartschat S."/>
            <person name="Kehr S."/>
            <person name="Marz M."/>
            <person name="Stadler P.F."/>
            <person name="Smith J."/>
            <person name="Kraus R.H."/>
            <person name="Zhao Y."/>
            <person name="Ren L."/>
            <person name="Fei J."/>
            <person name="Morisson M."/>
            <person name="Kaiser P."/>
            <person name="Griffin D.K."/>
            <person name="Rao M."/>
            <person name="Pitel F."/>
            <person name="Wang J."/>
            <person name="Li N."/>
        </authorList>
    </citation>
    <scope>NUCLEOTIDE SEQUENCE [LARGE SCALE GENOMIC DNA]</scope>
</reference>
<dbReference type="Proteomes" id="UP000296049">
    <property type="component" value="Unassembled WGS sequence"/>
</dbReference>
<accession>R0K1A5</accession>
<dbReference type="AlphaFoldDB" id="R0K1A5"/>
<proteinExistence type="predicted"/>